<keyword evidence="4" id="KW-1185">Reference proteome</keyword>
<dbReference type="Pfam" id="PF17667">
    <property type="entry name" value="Pkinase_fungal"/>
    <property type="match status" value="1"/>
</dbReference>
<feature type="compositionally biased region" description="Low complexity" evidence="1">
    <location>
        <begin position="47"/>
        <end position="67"/>
    </location>
</feature>
<protein>
    <submittedName>
        <fullName evidence="3">Cytochrome P450</fullName>
    </submittedName>
</protein>
<dbReference type="AlphaFoldDB" id="A0A8H6S4U6"/>
<name>A0A8H6S4U6_MYCCL</name>
<feature type="domain" description="Fungal-type protein kinase" evidence="2">
    <location>
        <begin position="242"/>
        <end position="589"/>
    </location>
</feature>
<evidence type="ECO:0000256" key="1">
    <source>
        <dbReference type="SAM" id="MobiDB-lite"/>
    </source>
</evidence>
<gene>
    <name evidence="3" type="ORF">HMN09_01243900</name>
</gene>
<reference evidence="3" key="1">
    <citation type="submission" date="2020-05" db="EMBL/GenBank/DDBJ databases">
        <title>Mycena genomes resolve the evolution of fungal bioluminescence.</title>
        <authorList>
            <person name="Tsai I.J."/>
        </authorList>
    </citation>
    <scope>NUCLEOTIDE SEQUENCE</scope>
    <source>
        <strain evidence="3">110903Hualien_Pintung</strain>
    </source>
</reference>
<evidence type="ECO:0000313" key="4">
    <source>
        <dbReference type="Proteomes" id="UP000613580"/>
    </source>
</evidence>
<feature type="region of interest" description="Disordered" evidence="1">
    <location>
        <begin position="720"/>
        <end position="868"/>
    </location>
</feature>
<feature type="compositionally biased region" description="Polar residues" evidence="1">
    <location>
        <begin position="25"/>
        <end position="40"/>
    </location>
</feature>
<feature type="compositionally biased region" description="Polar residues" evidence="1">
    <location>
        <begin position="799"/>
        <end position="812"/>
    </location>
</feature>
<dbReference type="InterPro" id="IPR040976">
    <property type="entry name" value="Pkinase_fungal"/>
</dbReference>
<evidence type="ECO:0000313" key="3">
    <source>
        <dbReference type="EMBL" id="KAF7291837.1"/>
    </source>
</evidence>
<dbReference type="PANTHER" id="PTHR38248">
    <property type="entry name" value="FUNK1 6"/>
    <property type="match status" value="1"/>
</dbReference>
<feature type="compositionally biased region" description="Basic and acidic residues" evidence="1">
    <location>
        <begin position="748"/>
        <end position="769"/>
    </location>
</feature>
<dbReference type="PANTHER" id="PTHR38248:SF2">
    <property type="entry name" value="FUNK1 11"/>
    <property type="match status" value="1"/>
</dbReference>
<sequence>MANERYWVPPPTALEEHLRHFDPKNSGSLYRGSQTSTLKSVLTRGMSTPQTPSRTSSSSSTGTAPATPHHRASDDSEAVFRRTTEVQAAVLEELQDAWIEESAALEFQTHLADLADALMAASEPNLTQSIETWLQNTPLYDWNTGQWRDIPTGGLEKELYEPLVAVLSGVLARFGGEECTNASGTVIGRRQFINTHNVLLEHNHSDLSPEARGPLRSMPDILCLGTGPSATPFVDFPPRIAYNHTKAIWEGKTKNTFGDDEKKQIAMYARETFVAQPNRRHVSATMISFDRLRVLRFDRAGCYYTGCIDYHEKAVLFVKIVLVLSAFNEDVVGFDTSVYWENKHRMMRFTPSQILDRSVTPNKLVPNSTELVFELESKALFARRTIRSRGTVCWVATYRDRTKTYQFIVKDYWRAEDRTHETTFLSQLVDVPGVAQLFAYIDDRESVCEARDVVEIRRTDGDRISDRFFMRVVIPAYGGTLEKALTPLALLRAVEAIVRGHRESVIEHWLLHRDISHTNLRLSPYRREQGVMIDWDLAKEVEEEGLTLFDLRTGTIAFHSLKIHRANPEKLGPPDHMDDLESIFYVVFNVLCNYDAKGKLLPASRTPTPLQTWLDPTVPSKQLGESKGYFLLDDLEWPVTRYPQKEQSEILFHMLEDFRREIFEPRARLVKKALNGQAVFPRYQPQTAADDYDKFEGILRRAIDALECVKDTVLAAVEPASGAEPQATPTASRVTVPSPGLTPKRRRFHDDNNHDHDHDAPVTDSEPPRKRSTPTRVRNPHPSPEASARDPFPAPGSLLRSTSDPSTVTNVSPAAFSRVGAGPQAVISGNPSRRSRPGLLTSTSEPIPRFPSLRAASGAARDTEEDSP</sequence>
<dbReference type="SUPFAM" id="SSF56112">
    <property type="entry name" value="Protein kinase-like (PK-like)"/>
    <property type="match status" value="1"/>
</dbReference>
<feature type="region of interest" description="Disordered" evidence="1">
    <location>
        <begin position="18"/>
        <end position="78"/>
    </location>
</feature>
<evidence type="ECO:0000259" key="2">
    <source>
        <dbReference type="Pfam" id="PF17667"/>
    </source>
</evidence>
<accession>A0A8H6S4U6</accession>
<dbReference type="OrthoDB" id="5584477at2759"/>
<dbReference type="InterPro" id="IPR011009">
    <property type="entry name" value="Kinase-like_dom_sf"/>
</dbReference>
<dbReference type="EMBL" id="JACAZE010000023">
    <property type="protein sequence ID" value="KAF7291837.1"/>
    <property type="molecule type" value="Genomic_DNA"/>
</dbReference>
<dbReference type="Proteomes" id="UP000613580">
    <property type="component" value="Unassembled WGS sequence"/>
</dbReference>
<organism evidence="3 4">
    <name type="scientific">Mycena chlorophos</name>
    <name type="common">Agaric fungus</name>
    <name type="synonym">Agaricus chlorophos</name>
    <dbReference type="NCBI Taxonomy" id="658473"/>
    <lineage>
        <taxon>Eukaryota</taxon>
        <taxon>Fungi</taxon>
        <taxon>Dikarya</taxon>
        <taxon>Basidiomycota</taxon>
        <taxon>Agaricomycotina</taxon>
        <taxon>Agaricomycetes</taxon>
        <taxon>Agaricomycetidae</taxon>
        <taxon>Agaricales</taxon>
        <taxon>Marasmiineae</taxon>
        <taxon>Mycenaceae</taxon>
        <taxon>Mycena</taxon>
    </lineage>
</organism>
<proteinExistence type="predicted"/>
<comment type="caution">
    <text evidence="3">The sequence shown here is derived from an EMBL/GenBank/DDBJ whole genome shotgun (WGS) entry which is preliminary data.</text>
</comment>
<dbReference type="Gene3D" id="1.10.510.10">
    <property type="entry name" value="Transferase(Phosphotransferase) domain 1"/>
    <property type="match status" value="1"/>
</dbReference>